<dbReference type="Pfam" id="PF05553">
    <property type="entry name" value="DUF761"/>
    <property type="match status" value="1"/>
</dbReference>
<feature type="region of interest" description="Disordered" evidence="1">
    <location>
        <begin position="179"/>
        <end position="206"/>
    </location>
</feature>
<accession>A0A540KN66</accession>
<organism evidence="2 3">
    <name type="scientific">Malus baccata</name>
    <name type="common">Siberian crab apple</name>
    <name type="synonym">Pyrus baccata</name>
    <dbReference type="NCBI Taxonomy" id="106549"/>
    <lineage>
        <taxon>Eukaryota</taxon>
        <taxon>Viridiplantae</taxon>
        <taxon>Streptophyta</taxon>
        <taxon>Embryophyta</taxon>
        <taxon>Tracheophyta</taxon>
        <taxon>Spermatophyta</taxon>
        <taxon>Magnoliopsida</taxon>
        <taxon>eudicotyledons</taxon>
        <taxon>Gunneridae</taxon>
        <taxon>Pentapetalae</taxon>
        <taxon>rosids</taxon>
        <taxon>fabids</taxon>
        <taxon>Rosales</taxon>
        <taxon>Rosaceae</taxon>
        <taxon>Amygdaloideae</taxon>
        <taxon>Maleae</taxon>
        <taxon>Malus</taxon>
    </lineage>
</organism>
<evidence type="ECO:0000313" key="2">
    <source>
        <dbReference type="EMBL" id="TQD75658.1"/>
    </source>
</evidence>
<dbReference type="EMBL" id="VIEB01001082">
    <property type="protein sequence ID" value="TQD75658.1"/>
    <property type="molecule type" value="Genomic_DNA"/>
</dbReference>
<comment type="caution">
    <text evidence="2">The sequence shown here is derived from an EMBL/GenBank/DDBJ whole genome shotgun (WGS) entry which is preliminary data.</text>
</comment>
<proteinExistence type="predicted"/>
<dbReference type="STRING" id="106549.A0A540KN66"/>
<sequence length="243" mass="28784">MTTMTMMKMSKKKSSNGDDDVGRPRPTHRAWKLLRLALLWARKGGVFRRRLTMELRVVHKLLKSSLAHMLMQQQQQQQYYFERQLSFDNTPIFPTLKMKTSCFRSSSMRFINIPCLNPPLVVDYFDDDQVDMIINNHEDQSENRRDCYYDDDEDDDSTARQSFLIKCDEDDDGRDIIQDDEEKKVPLSPASASNNNNNMYEEEEEELEESVDIKADEFIAKFYQQMKLQRQISYLHYTQNLTC</sequence>
<gene>
    <name evidence="2" type="ORF">C1H46_038800</name>
</gene>
<dbReference type="Proteomes" id="UP000315295">
    <property type="component" value="Unassembled WGS sequence"/>
</dbReference>
<dbReference type="InterPro" id="IPR008480">
    <property type="entry name" value="DUF761_pln"/>
</dbReference>
<dbReference type="PANTHER" id="PTHR33265:SF5">
    <property type="entry name" value="COTTON FIBER PROTEIN"/>
    <property type="match status" value="1"/>
</dbReference>
<reference evidence="2 3" key="1">
    <citation type="journal article" date="2019" name="G3 (Bethesda)">
        <title>Sequencing of a Wild Apple (Malus baccata) Genome Unravels the Differences Between Cultivated and Wild Apple Species Regarding Disease Resistance and Cold Tolerance.</title>
        <authorList>
            <person name="Chen X."/>
        </authorList>
    </citation>
    <scope>NUCLEOTIDE SEQUENCE [LARGE SCALE GENOMIC DNA]</scope>
    <source>
        <strain evidence="3">cv. Shandingzi</strain>
        <tissue evidence="2">Leaves</tissue>
    </source>
</reference>
<evidence type="ECO:0000256" key="1">
    <source>
        <dbReference type="SAM" id="MobiDB-lite"/>
    </source>
</evidence>
<dbReference type="PANTHER" id="PTHR33265">
    <property type="entry name" value="AVR9/CF-9 RAPIDLY ELICITED PROTEIN-RELATED"/>
    <property type="match status" value="1"/>
</dbReference>
<keyword evidence="3" id="KW-1185">Reference proteome</keyword>
<protein>
    <submittedName>
        <fullName evidence="2">Uncharacterized protein</fullName>
    </submittedName>
</protein>
<evidence type="ECO:0000313" key="3">
    <source>
        <dbReference type="Proteomes" id="UP000315295"/>
    </source>
</evidence>
<feature type="region of interest" description="Disordered" evidence="1">
    <location>
        <begin position="1"/>
        <end position="24"/>
    </location>
</feature>
<name>A0A540KN66_MALBA</name>
<dbReference type="AlphaFoldDB" id="A0A540KN66"/>